<dbReference type="InterPro" id="IPR036281">
    <property type="entry name" value="SinR/SinI_dimer_dom_sf"/>
</dbReference>
<evidence type="ECO:0000259" key="1">
    <source>
        <dbReference type="PROSITE" id="PS51500"/>
    </source>
</evidence>
<dbReference type="Pfam" id="PF08671">
    <property type="entry name" value="SinI"/>
    <property type="match status" value="1"/>
</dbReference>
<protein>
    <submittedName>
        <fullName evidence="2">Anti-repressor SinI</fullName>
    </submittedName>
</protein>
<dbReference type="InterPro" id="IPR010981">
    <property type="entry name" value="SinR/SinI_dimer_dom"/>
</dbReference>
<reference evidence="3" key="1">
    <citation type="submission" date="2016-10" db="EMBL/GenBank/DDBJ databases">
        <authorList>
            <person name="Varghese N."/>
            <person name="Submissions S."/>
        </authorList>
    </citation>
    <scope>NUCLEOTIDE SEQUENCE [LARGE SCALE GENOMIC DNA]</scope>
    <source>
        <strain evidence="3">SP</strain>
    </source>
</reference>
<organism evidence="2 3">
    <name type="scientific">Evansella caseinilytica</name>
    <dbReference type="NCBI Taxonomy" id="1503961"/>
    <lineage>
        <taxon>Bacteria</taxon>
        <taxon>Bacillati</taxon>
        <taxon>Bacillota</taxon>
        <taxon>Bacilli</taxon>
        <taxon>Bacillales</taxon>
        <taxon>Bacillaceae</taxon>
        <taxon>Evansella</taxon>
    </lineage>
</organism>
<dbReference type="Proteomes" id="UP000198935">
    <property type="component" value="Unassembled WGS sequence"/>
</dbReference>
<feature type="domain" description="Sin" evidence="1">
    <location>
        <begin position="1"/>
        <end position="36"/>
    </location>
</feature>
<name>A0A1H3KN14_9BACI</name>
<accession>A0A1H3KN14</accession>
<dbReference type="SUPFAM" id="SSF47406">
    <property type="entry name" value="SinR repressor dimerisation domain-like"/>
    <property type="match status" value="1"/>
</dbReference>
<evidence type="ECO:0000313" key="3">
    <source>
        <dbReference type="Proteomes" id="UP000198935"/>
    </source>
</evidence>
<dbReference type="PROSITE" id="PS51500">
    <property type="entry name" value="SIN"/>
    <property type="match status" value="1"/>
</dbReference>
<keyword evidence="3" id="KW-1185">Reference proteome</keyword>
<sequence length="43" mass="4927">MVDQELLDEEWKELILEALSIGLTPAEIRTFLQENLALNEVAK</sequence>
<dbReference type="OrthoDB" id="2942618at2"/>
<dbReference type="GO" id="GO:0046983">
    <property type="term" value="F:protein dimerization activity"/>
    <property type="evidence" value="ECO:0007669"/>
    <property type="project" value="InterPro"/>
</dbReference>
<dbReference type="EMBL" id="FNPI01000002">
    <property type="protein sequence ID" value="SDY53430.1"/>
    <property type="molecule type" value="Genomic_DNA"/>
</dbReference>
<gene>
    <name evidence="2" type="ORF">SAMN05421736_102199</name>
</gene>
<evidence type="ECO:0000313" key="2">
    <source>
        <dbReference type="EMBL" id="SDY53430.1"/>
    </source>
</evidence>
<proteinExistence type="predicted"/>
<dbReference type="AlphaFoldDB" id="A0A1H3KN14"/>
<dbReference type="GO" id="GO:0006355">
    <property type="term" value="P:regulation of DNA-templated transcription"/>
    <property type="evidence" value="ECO:0007669"/>
    <property type="project" value="InterPro"/>
</dbReference>